<reference evidence="2 3" key="1">
    <citation type="journal article" date="2015" name="BMC Genomics">
        <title>Genome mining reveals unlocked bioactive potential of marine Gram-negative bacteria.</title>
        <authorList>
            <person name="Machado H."/>
            <person name="Sonnenschein E.C."/>
            <person name="Melchiorsen J."/>
            <person name="Gram L."/>
        </authorList>
    </citation>
    <scope>NUCLEOTIDE SEQUENCE [LARGE SCALE GENOMIC DNA]</scope>
    <source>
        <strain evidence="2 3">S2757</strain>
    </source>
</reference>
<gene>
    <name evidence="2" type="ORF">TW81_12895</name>
</gene>
<dbReference type="RefSeq" id="WP_045956142.1">
    <property type="nucleotide sequence ID" value="NZ_JXXV01000022.1"/>
</dbReference>
<organism evidence="2 3">
    <name type="scientific">Vibrio galatheae</name>
    <dbReference type="NCBI Taxonomy" id="579748"/>
    <lineage>
        <taxon>Bacteria</taxon>
        <taxon>Pseudomonadati</taxon>
        <taxon>Pseudomonadota</taxon>
        <taxon>Gammaproteobacteria</taxon>
        <taxon>Vibrionales</taxon>
        <taxon>Vibrionaceae</taxon>
        <taxon>Vibrio</taxon>
    </lineage>
</organism>
<dbReference type="EMBL" id="JXXV01000022">
    <property type="protein sequence ID" value="KJY82490.1"/>
    <property type="molecule type" value="Genomic_DNA"/>
</dbReference>
<comment type="caution">
    <text evidence="2">The sequence shown here is derived from an EMBL/GenBank/DDBJ whole genome shotgun (WGS) entry which is preliminary data.</text>
</comment>
<sequence length="186" mass="20474">MKSTLGLLCLFASTISYAAQTVTLDDGRQIQLNDDFTWHYISQLETSNDQQIAAAVIATPSIPVIDRKVATVVELNSSKPVMQLSDSGVDVLLGAAQYDSGQLIIPTSITNQSSQSVVLVELEVEILDESGKVIVKQPYKIWSAIKRLADTYLRPQQAIQAKPIVIDVEQAEQYQLNARIVTIETR</sequence>
<dbReference type="PATRIC" id="fig|579748.3.peg.2661"/>
<dbReference type="OrthoDB" id="5593708at2"/>
<evidence type="ECO:0000256" key="1">
    <source>
        <dbReference type="SAM" id="SignalP"/>
    </source>
</evidence>
<name>A0A0F4NH98_9VIBR</name>
<dbReference type="InterPro" id="IPR021501">
    <property type="entry name" value="DUF3157"/>
</dbReference>
<feature type="signal peptide" evidence="1">
    <location>
        <begin position="1"/>
        <end position="18"/>
    </location>
</feature>
<proteinExistence type="predicted"/>
<feature type="chain" id="PRO_5002473170" evidence="1">
    <location>
        <begin position="19"/>
        <end position="186"/>
    </location>
</feature>
<dbReference type="Pfam" id="PF11355">
    <property type="entry name" value="DUF3157"/>
    <property type="match status" value="1"/>
</dbReference>
<protein>
    <submittedName>
        <fullName evidence="2">Ribonuclease</fullName>
    </submittedName>
</protein>
<dbReference type="STRING" id="579748.TW81_12895"/>
<dbReference type="AlphaFoldDB" id="A0A0F4NH98"/>
<keyword evidence="1" id="KW-0732">Signal</keyword>
<evidence type="ECO:0000313" key="2">
    <source>
        <dbReference type="EMBL" id="KJY82490.1"/>
    </source>
</evidence>
<evidence type="ECO:0000313" key="3">
    <source>
        <dbReference type="Proteomes" id="UP000033673"/>
    </source>
</evidence>
<accession>A0A0F4NH98</accession>
<keyword evidence="3" id="KW-1185">Reference proteome</keyword>
<dbReference type="Proteomes" id="UP000033673">
    <property type="component" value="Unassembled WGS sequence"/>
</dbReference>